<dbReference type="Proteomes" id="UP000182841">
    <property type="component" value="Unassembled WGS sequence"/>
</dbReference>
<feature type="compositionally biased region" description="Basic and acidic residues" evidence="1">
    <location>
        <begin position="134"/>
        <end position="152"/>
    </location>
</feature>
<protein>
    <recommendedName>
        <fullName evidence="4">Excreted virulence factor EspC, type VII ESX diderm</fullName>
    </recommendedName>
</protein>
<evidence type="ECO:0000313" key="2">
    <source>
        <dbReference type="EMBL" id="SER77051.1"/>
    </source>
</evidence>
<name>A0A1H9RW41_9ACTN</name>
<feature type="compositionally biased region" description="Gly residues" evidence="1">
    <location>
        <begin position="154"/>
        <end position="173"/>
    </location>
</feature>
<dbReference type="AlphaFoldDB" id="A0A1H9RW41"/>
<reference evidence="3" key="1">
    <citation type="submission" date="2016-10" db="EMBL/GenBank/DDBJ databases">
        <authorList>
            <person name="Varghese N."/>
            <person name="Submissions S."/>
        </authorList>
    </citation>
    <scope>NUCLEOTIDE SEQUENCE [LARGE SCALE GENOMIC DNA]</scope>
    <source>
        <strain evidence="3">CGMCC 4.6825</strain>
    </source>
</reference>
<dbReference type="SUPFAM" id="SSF140453">
    <property type="entry name" value="EsxAB dimer-like"/>
    <property type="match status" value="1"/>
</dbReference>
<dbReference type="EMBL" id="FOGO01000004">
    <property type="protein sequence ID" value="SER77051.1"/>
    <property type="molecule type" value="Genomic_DNA"/>
</dbReference>
<keyword evidence="3" id="KW-1185">Reference proteome</keyword>
<evidence type="ECO:0000256" key="1">
    <source>
        <dbReference type="SAM" id="MobiDB-lite"/>
    </source>
</evidence>
<feature type="region of interest" description="Disordered" evidence="1">
    <location>
        <begin position="21"/>
        <end position="50"/>
    </location>
</feature>
<proteinExistence type="predicted"/>
<evidence type="ECO:0008006" key="4">
    <source>
        <dbReference type="Google" id="ProtNLM"/>
    </source>
</evidence>
<accession>A0A1H9RW41</accession>
<sequence>MVSLSFEQEWAGLKAAYAPESTAHTRLAGTGGTGGCGSGSGTGQRPGPRLQVTAHVLRGRAGRAGTVRSQFLKADDEVMRETGEITGSLSGFRTETALATFQERWRDQMSYVEEQFSGTASALRSAAGAFATEEHRRKTDIDRIAVATDRRGRGAGNGSGAGSGPGAGSGSGAHNGRHLPATSGSR</sequence>
<feature type="region of interest" description="Disordered" evidence="1">
    <location>
        <begin position="134"/>
        <end position="186"/>
    </location>
</feature>
<feature type="compositionally biased region" description="Gly residues" evidence="1">
    <location>
        <begin position="29"/>
        <end position="44"/>
    </location>
</feature>
<evidence type="ECO:0000313" key="3">
    <source>
        <dbReference type="Proteomes" id="UP000182841"/>
    </source>
</evidence>
<gene>
    <name evidence="2" type="ORF">SAMN05421870_104102</name>
</gene>
<dbReference type="InterPro" id="IPR036689">
    <property type="entry name" value="ESAT-6-like_sf"/>
</dbReference>
<organism evidence="2 3">
    <name type="scientific">Streptomyces qinglanensis</name>
    <dbReference type="NCBI Taxonomy" id="943816"/>
    <lineage>
        <taxon>Bacteria</taxon>
        <taxon>Bacillati</taxon>
        <taxon>Actinomycetota</taxon>
        <taxon>Actinomycetes</taxon>
        <taxon>Kitasatosporales</taxon>
        <taxon>Streptomycetaceae</taxon>
        <taxon>Streptomyces</taxon>
    </lineage>
</organism>